<feature type="region of interest" description="Disordered" evidence="1">
    <location>
        <begin position="1"/>
        <end position="30"/>
    </location>
</feature>
<evidence type="ECO:0000313" key="2">
    <source>
        <dbReference type="EMBL" id="GAI32738.1"/>
    </source>
</evidence>
<organism evidence="2">
    <name type="scientific">marine sediment metagenome</name>
    <dbReference type="NCBI Taxonomy" id="412755"/>
    <lineage>
        <taxon>unclassified sequences</taxon>
        <taxon>metagenomes</taxon>
        <taxon>ecological metagenomes</taxon>
    </lineage>
</organism>
<reference evidence="2" key="1">
    <citation type="journal article" date="2014" name="Front. Microbiol.">
        <title>High frequency of phylogenetically diverse reductive dehalogenase-homologous genes in deep subseafloor sedimentary metagenomes.</title>
        <authorList>
            <person name="Kawai M."/>
            <person name="Futagami T."/>
            <person name="Toyoda A."/>
            <person name="Takaki Y."/>
            <person name="Nishi S."/>
            <person name="Hori S."/>
            <person name="Arai W."/>
            <person name="Tsubouchi T."/>
            <person name="Morono Y."/>
            <person name="Uchiyama I."/>
            <person name="Ito T."/>
            <person name="Fujiyama A."/>
            <person name="Inagaki F."/>
            <person name="Takami H."/>
        </authorList>
    </citation>
    <scope>NUCLEOTIDE SEQUENCE</scope>
    <source>
        <strain evidence="2">Expedition CK06-06</strain>
    </source>
</reference>
<feature type="compositionally biased region" description="Basic and acidic residues" evidence="1">
    <location>
        <begin position="1"/>
        <end position="13"/>
    </location>
</feature>
<accession>X1MN44</accession>
<comment type="caution">
    <text evidence="2">The sequence shown here is derived from an EMBL/GenBank/DDBJ whole genome shotgun (WGS) entry which is preliminary data.</text>
</comment>
<sequence length="81" mass="9057">MRRIAKWEPRLADFEGGEGDGGEGGGQEPKTYYHLRLAPANQVKMMMDGGTSKKTFAAGVFEIADLQYDTAQFQYEYTTNN</sequence>
<dbReference type="AlphaFoldDB" id="X1MN44"/>
<dbReference type="EMBL" id="BARV01032181">
    <property type="protein sequence ID" value="GAI32738.1"/>
    <property type="molecule type" value="Genomic_DNA"/>
</dbReference>
<gene>
    <name evidence="2" type="ORF">S06H3_50783</name>
</gene>
<protein>
    <submittedName>
        <fullName evidence="2">Uncharacterized protein</fullName>
    </submittedName>
</protein>
<name>X1MN44_9ZZZZ</name>
<proteinExistence type="predicted"/>
<evidence type="ECO:0000256" key="1">
    <source>
        <dbReference type="SAM" id="MobiDB-lite"/>
    </source>
</evidence>